<dbReference type="EMBL" id="QBLH01001727">
    <property type="protein sequence ID" value="TGZ51273.1"/>
    <property type="molecule type" value="Genomic_DNA"/>
</dbReference>
<comment type="caution">
    <text evidence="2">The sequence shown here is derived from an EMBL/GenBank/DDBJ whole genome shotgun (WGS) entry which is preliminary data.</text>
</comment>
<feature type="compositionally biased region" description="Basic and acidic residues" evidence="1">
    <location>
        <begin position="177"/>
        <end position="193"/>
    </location>
</feature>
<protein>
    <submittedName>
        <fullName evidence="2">Uncharacterized protein</fullName>
    </submittedName>
</protein>
<accession>A0A4S2KNC9</accession>
<sequence>MREDASSPRRCTVDEHRCIKTDQECNVRYYGMDQRCDSPGDRGADAGATDFPARNTPRSNLYRFPPFPSCRNSRGCQSEGHPIPGHQTSDASRENRHQLVFNNNSLRDNGASEDFRLPKICHGAFFLEVWYMAPQGLSHSVSIPPCSSTRRTVPSRERGLSNRWSGEARCRQLSAVRGERADKKVGGGKRGQEMEEEKEEEVRKGDGSRGGADATRSVRRENWLLCLHKRAPSSLLPNLPFVPYLAGNRLKRNRLVLAPRVGRTARTLVSSEISRAKFSRTREIARTTVAGGAFWQ</sequence>
<evidence type="ECO:0000256" key="1">
    <source>
        <dbReference type="SAM" id="MobiDB-lite"/>
    </source>
</evidence>
<feature type="region of interest" description="Disordered" evidence="1">
    <location>
        <begin position="177"/>
        <end position="214"/>
    </location>
</feature>
<feature type="region of interest" description="Disordered" evidence="1">
    <location>
        <begin position="37"/>
        <end position="58"/>
    </location>
</feature>
<proteinExistence type="predicted"/>
<evidence type="ECO:0000313" key="2">
    <source>
        <dbReference type="EMBL" id="TGZ51273.1"/>
    </source>
</evidence>
<dbReference type="AlphaFoldDB" id="A0A4S2KNC9"/>
<dbReference type="Proteomes" id="UP000310200">
    <property type="component" value="Unassembled WGS sequence"/>
</dbReference>
<organism evidence="2 3">
    <name type="scientific">Temnothorax longispinosus</name>
    <dbReference type="NCBI Taxonomy" id="300112"/>
    <lineage>
        <taxon>Eukaryota</taxon>
        <taxon>Metazoa</taxon>
        <taxon>Ecdysozoa</taxon>
        <taxon>Arthropoda</taxon>
        <taxon>Hexapoda</taxon>
        <taxon>Insecta</taxon>
        <taxon>Pterygota</taxon>
        <taxon>Neoptera</taxon>
        <taxon>Endopterygota</taxon>
        <taxon>Hymenoptera</taxon>
        <taxon>Apocrita</taxon>
        <taxon>Aculeata</taxon>
        <taxon>Formicoidea</taxon>
        <taxon>Formicidae</taxon>
        <taxon>Myrmicinae</taxon>
        <taxon>Temnothorax</taxon>
    </lineage>
</organism>
<name>A0A4S2KNC9_9HYME</name>
<evidence type="ECO:0000313" key="3">
    <source>
        <dbReference type="Proteomes" id="UP000310200"/>
    </source>
</evidence>
<keyword evidence="3" id="KW-1185">Reference proteome</keyword>
<reference evidence="2 3" key="1">
    <citation type="journal article" date="2019" name="Philos. Trans. R. Soc. Lond., B, Biol. Sci.">
        <title>Ant behaviour and brain gene expression of defending hosts depend on the ecological success of the intruding social parasite.</title>
        <authorList>
            <person name="Kaur R."/>
            <person name="Stoldt M."/>
            <person name="Jongepier E."/>
            <person name="Feldmeyer B."/>
            <person name="Menzel F."/>
            <person name="Bornberg-Bauer E."/>
            <person name="Foitzik S."/>
        </authorList>
    </citation>
    <scope>NUCLEOTIDE SEQUENCE [LARGE SCALE GENOMIC DNA]</scope>
    <source>
        <tissue evidence="2">Whole body</tissue>
    </source>
</reference>
<gene>
    <name evidence="2" type="ORF">DBV15_07793</name>
</gene>